<reference evidence="2 3" key="1">
    <citation type="submission" date="2013-01" db="EMBL/GenBank/DDBJ databases">
        <authorList>
            <person name="Bench S."/>
        </authorList>
    </citation>
    <scope>NUCLEOTIDE SEQUENCE [LARGE SCALE GENOMIC DNA]</scope>
    <source>
        <strain evidence="2 3">WH 0401</strain>
    </source>
</reference>
<name>T2JBS3_CROWT</name>
<sequence>MKEKTIIVNLLPYVDNAKVDIRKLRDYCLNPDHDHGKHKARLFSSILGMNTE</sequence>
<evidence type="ECO:0000313" key="3">
    <source>
        <dbReference type="Proteomes" id="UP000018198"/>
    </source>
</evidence>
<proteinExistence type="predicted"/>
<dbReference type="Proteomes" id="UP000018198">
    <property type="component" value="Unassembled WGS sequence"/>
</dbReference>
<dbReference type="EMBL" id="CAQM01000553">
    <property type="protein sequence ID" value="CCQ62670.1"/>
    <property type="molecule type" value="Genomic_DNA"/>
</dbReference>
<protein>
    <submittedName>
        <fullName evidence="2">Possible adhesin/hemolysin</fullName>
    </submittedName>
</protein>
<evidence type="ECO:0000313" key="2">
    <source>
        <dbReference type="EMBL" id="CCQ62670.1"/>
    </source>
</evidence>
<gene>
    <name evidence="2" type="ORF">CWATWH0401_1461</name>
</gene>
<dbReference type="Pfam" id="PF21814">
    <property type="entry name" value="DUF6883"/>
    <property type="match status" value="1"/>
</dbReference>
<evidence type="ECO:0000259" key="1">
    <source>
        <dbReference type="Pfam" id="PF21814"/>
    </source>
</evidence>
<comment type="caution">
    <text evidence="2">The sequence shown here is derived from an EMBL/GenBank/DDBJ whole genome shotgun (WGS) entry which is preliminary data.</text>
</comment>
<dbReference type="AlphaFoldDB" id="T2JBS3"/>
<dbReference type="InterPro" id="IPR049250">
    <property type="entry name" value="DUF6883"/>
</dbReference>
<feature type="domain" description="DUF6883" evidence="1">
    <location>
        <begin position="11"/>
        <end position="51"/>
    </location>
</feature>
<reference evidence="2 3" key="2">
    <citation type="submission" date="2013-09" db="EMBL/GenBank/DDBJ databases">
        <title>Whole genome comparison of six Crocosphaera watsonii strains with differing phenotypes.</title>
        <authorList>
            <person name="Bench S.R."/>
            <person name="Heller P."/>
            <person name="Frank I."/>
            <person name="Arciniega M."/>
            <person name="Shilova I.N."/>
            <person name="Zehr J.P."/>
        </authorList>
    </citation>
    <scope>NUCLEOTIDE SEQUENCE [LARGE SCALE GENOMIC DNA]</scope>
    <source>
        <strain evidence="2 3">WH 0401</strain>
    </source>
</reference>
<dbReference type="RefSeq" id="WP_021836057.1">
    <property type="nucleotide sequence ID" value="NZ_CAQM01000553.1"/>
</dbReference>
<organism evidence="2 3">
    <name type="scientific">Crocosphaera watsonii WH 0401</name>
    <dbReference type="NCBI Taxonomy" id="555881"/>
    <lineage>
        <taxon>Bacteria</taxon>
        <taxon>Bacillati</taxon>
        <taxon>Cyanobacteriota</taxon>
        <taxon>Cyanophyceae</taxon>
        <taxon>Oscillatoriophycideae</taxon>
        <taxon>Chroococcales</taxon>
        <taxon>Aphanothecaceae</taxon>
        <taxon>Crocosphaera</taxon>
    </lineage>
</organism>
<accession>T2JBS3</accession>